<evidence type="ECO:0000313" key="2">
    <source>
        <dbReference type="EMBL" id="KLJ11430.1"/>
    </source>
</evidence>
<organism evidence="2 3">
    <name type="scientific">Blastomyces silverae</name>
    <dbReference type="NCBI Taxonomy" id="2060906"/>
    <lineage>
        <taxon>Eukaryota</taxon>
        <taxon>Fungi</taxon>
        <taxon>Dikarya</taxon>
        <taxon>Ascomycota</taxon>
        <taxon>Pezizomycotina</taxon>
        <taxon>Eurotiomycetes</taxon>
        <taxon>Eurotiomycetidae</taxon>
        <taxon>Onygenales</taxon>
        <taxon>Ajellomycetaceae</taxon>
        <taxon>Blastomyces</taxon>
    </lineage>
</organism>
<feature type="transmembrane region" description="Helical" evidence="1">
    <location>
        <begin position="6"/>
        <end position="24"/>
    </location>
</feature>
<proteinExistence type="predicted"/>
<feature type="transmembrane region" description="Helical" evidence="1">
    <location>
        <begin position="36"/>
        <end position="56"/>
    </location>
</feature>
<keyword evidence="3" id="KW-1185">Reference proteome</keyword>
<dbReference type="EMBL" id="LDEV01001580">
    <property type="protein sequence ID" value="KLJ11430.1"/>
    <property type="molecule type" value="Genomic_DNA"/>
</dbReference>
<name>A0A0H1BJC5_9EURO</name>
<evidence type="ECO:0000256" key="1">
    <source>
        <dbReference type="SAM" id="Phobius"/>
    </source>
</evidence>
<sequence length="57" mass="6918">LYYEITLIFISIINTQITDLYKFFNKFHSIIIKLKSLKISIMNVHIFNIFYFTLLIN</sequence>
<evidence type="ECO:0000313" key="3">
    <source>
        <dbReference type="Proteomes" id="UP000053573"/>
    </source>
</evidence>
<dbReference type="Proteomes" id="UP000053573">
    <property type="component" value="Unassembled WGS sequence"/>
</dbReference>
<protein>
    <submittedName>
        <fullName evidence="2">Uncharacterized protein</fullName>
    </submittedName>
</protein>
<keyword evidence="1" id="KW-0812">Transmembrane</keyword>
<comment type="caution">
    <text evidence="2">The sequence shown here is derived from an EMBL/GenBank/DDBJ whole genome shotgun (WGS) entry which is preliminary data.</text>
</comment>
<reference evidence="3" key="1">
    <citation type="journal article" date="2015" name="PLoS Genet.">
        <title>The dynamic genome and transcriptome of the human fungal pathogen Blastomyces and close relative Emmonsia.</title>
        <authorList>
            <person name="Munoz J.F."/>
            <person name="Gauthier G.M."/>
            <person name="Desjardins C.A."/>
            <person name="Gallo J.E."/>
            <person name="Holder J."/>
            <person name="Sullivan T.D."/>
            <person name="Marty A.J."/>
            <person name="Carmen J.C."/>
            <person name="Chen Z."/>
            <person name="Ding L."/>
            <person name="Gujja S."/>
            <person name="Magrini V."/>
            <person name="Misas E."/>
            <person name="Mitreva M."/>
            <person name="Priest M."/>
            <person name="Saif S."/>
            <person name="Whiston E.A."/>
            <person name="Young S."/>
            <person name="Zeng Q."/>
            <person name="Goldman W.E."/>
            <person name="Mardis E.R."/>
            <person name="Taylor J.W."/>
            <person name="McEwen J.G."/>
            <person name="Clay O.K."/>
            <person name="Klein B.S."/>
            <person name="Cuomo C.A."/>
        </authorList>
    </citation>
    <scope>NUCLEOTIDE SEQUENCE [LARGE SCALE GENOMIC DNA]</scope>
    <source>
        <strain evidence="3">UAMH 139</strain>
    </source>
</reference>
<keyword evidence="1" id="KW-1133">Transmembrane helix</keyword>
<dbReference type="AlphaFoldDB" id="A0A0H1BJC5"/>
<keyword evidence="1" id="KW-0472">Membrane</keyword>
<accession>A0A0H1BJC5</accession>
<feature type="non-terminal residue" evidence="2">
    <location>
        <position position="1"/>
    </location>
</feature>
<gene>
    <name evidence="2" type="ORF">EMPG_09735</name>
</gene>